<evidence type="ECO:0000313" key="8">
    <source>
        <dbReference type="Proteomes" id="UP001157126"/>
    </source>
</evidence>
<protein>
    <submittedName>
        <fullName evidence="7">PTS fructose transporter subunit IIA</fullName>
    </submittedName>
</protein>
<keyword evidence="2" id="KW-0597">Phosphoprotein</keyword>
<dbReference type="PANTHER" id="PTHR47738">
    <property type="entry name" value="PTS SYSTEM FRUCTOSE-LIKE EIIA COMPONENT-RELATED"/>
    <property type="match status" value="1"/>
</dbReference>
<keyword evidence="8" id="KW-1185">Reference proteome</keyword>
<name>A0ABQ6IPD2_9MICO</name>
<proteinExistence type="predicted"/>
<gene>
    <name evidence="7" type="primary">fruB</name>
    <name evidence="7" type="ORF">GCM10025883_18180</name>
</gene>
<keyword evidence="3" id="KW-0762">Sugar transport</keyword>
<evidence type="ECO:0000256" key="5">
    <source>
        <dbReference type="ARBA" id="ARBA00022683"/>
    </source>
</evidence>
<organism evidence="7 8">
    <name type="scientific">Mobilicoccus caccae</name>
    <dbReference type="NCBI Taxonomy" id="1859295"/>
    <lineage>
        <taxon>Bacteria</taxon>
        <taxon>Bacillati</taxon>
        <taxon>Actinomycetota</taxon>
        <taxon>Actinomycetes</taxon>
        <taxon>Micrococcales</taxon>
        <taxon>Dermatophilaceae</taxon>
        <taxon>Mobilicoccus</taxon>
    </lineage>
</organism>
<dbReference type="Proteomes" id="UP001157126">
    <property type="component" value="Unassembled WGS sequence"/>
</dbReference>
<dbReference type="InterPro" id="IPR002178">
    <property type="entry name" value="PTS_EIIA_type-2_dom"/>
</dbReference>
<evidence type="ECO:0000259" key="6">
    <source>
        <dbReference type="PROSITE" id="PS51094"/>
    </source>
</evidence>
<dbReference type="Gene3D" id="3.40.930.10">
    <property type="entry name" value="Mannitol-specific EII, Chain A"/>
    <property type="match status" value="1"/>
</dbReference>
<dbReference type="PROSITE" id="PS51094">
    <property type="entry name" value="PTS_EIIA_TYPE_2"/>
    <property type="match status" value="1"/>
</dbReference>
<evidence type="ECO:0000256" key="2">
    <source>
        <dbReference type="ARBA" id="ARBA00022553"/>
    </source>
</evidence>
<dbReference type="EMBL" id="BSUO01000001">
    <property type="protein sequence ID" value="GMA39773.1"/>
    <property type="molecule type" value="Genomic_DNA"/>
</dbReference>
<feature type="domain" description="PTS EIIA type-2" evidence="6">
    <location>
        <begin position="4"/>
        <end position="147"/>
    </location>
</feature>
<keyword evidence="4" id="KW-0808">Transferase</keyword>
<accession>A0ABQ6IPD2</accession>
<evidence type="ECO:0000256" key="3">
    <source>
        <dbReference type="ARBA" id="ARBA00022597"/>
    </source>
</evidence>
<dbReference type="InterPro" id="IPR051541">
    <property type="entry name" value="PTS_SugarTrans_NitroReg"/>
</dbReference>
<dbReference type="Pfam" id="PF00359">
    <property type="entry name" value="PTS_EIIA_2"/>
    <property type="match status" value="1"/>
</dbReference>
<dbReference type="InterPro" id="IPR016152">
    <property type="entry name" value="PTrfase/Anion_transptr"/>
</dbReference>
<dbReference type="RefSeq" id="WP_284303594.1">
    <property type="nucleotide sequence ID" value="NZ_BSUO01000001.1"/>
</dbReference>
<evidence type="ECO:0000313" key="7">
    <source>
        <dbReference type="EMBL" id="GMA39773.1"/>
    </source>
</evidence>
<dbReference type="NCBIfam" id="TIGR00848">
    <property type="entry name" value="fruA"/>
    <property type="match status" value="1"/>
</dbReference>
<dbReference type="InterPro" id="IPR004715">
    <property type="entry name" value="PTS_IIA_fruc"/>
</dbReference>
<comment type="caution">
    <text evidence="7">The sequence shown here is derived from an EMBL/GenBank/DDBJ whole genome shotgun (WGS) entry which is preliminary data.</text>
</comment>
<keyword evidence="1" id="KW-0813">Transport</keyword>
<reference evidence="8" key="1">
    <citation type="journal article" date="2019" name="Int. J. Syst. Evol. Microbiol.">
        <title>The Global Catalogue of Microorganisms (GCM) 10K type strain sequencing project: providing services to taxonomists for standard genome sequencing and annotation.</title>
        <authorList>
            <consortium name="The Broad Institute Genomics Platform"/>
            <consortium name="The Broad Institute Genome Sequencing Center for Infectious Disease"/>
            <person name="Wu L."/>
            <person name="Ma J."/>
        </authorList>
    </citation>
    <scope>NUCLEOTIDE SEQUENCE [LARGE SCALE GENOMIC DNA]</scope>
    <source>
        <strain evidence="8">NBRC 113072</strain>
    </source>
</reference>
<sequence length="151" mass="15964">MSNDLITTEQVILGLENTDRQEATRRLGESLVSSGRVTDLEGFLADVAAREAQMATGLPGGIGIPHCRSPHVAVPSLAFGRSEAGIDWGAEDGPAHLIFLIAAPEGSGEDHLAILAKLARKLMRAEFKDALRTAPDAATVVEVVEREVVNA</sequence>
<evidence type="ECO:0000256" key="4">
    <source>
        <dbReference type="ARBA" id="ARBA00022679"/>
    </source>
</evidence>
<evidence type="ECO:0000256" key="1">
    <source>
        <dbReference type="ARBA" id="ARBA00022448"/>
    </source>
</evidence>
<dbReference type="SUPFAM" id="SSF55804">
    <property type="entry name" value="Phoshotransferase/anion transport protein"/>
    <property type="match status" value="1"/>
</dbReference>
<dbReference type="CDD" id="cd00211">
    <property type="entry name" value="PTS_IIA_fru"/>
    <property type="match status" value="1"/>
</dbReference>
<keyword evidence="5" id="KW-0598">Phosphotransferase system</keyword>